<dbReference type="InterPro" id="IPR051794">
    <property type="entry name" value="PG_Endopeptidase_C40"/>
</dbReference>
<name>A0A2N6T1F9_9CORY</name>
<gene>
    <name evidence="8" type="ORF">CJ204_01395</name>
</gene>
<accession>A0A2N6T1F9</accession>
<dbReference type="EMBL" id="PNHF01000002">
    <property type="protein sequence ID" value="PMC63146.1"/>
    <property type="molecule type" value="Genomic_DNA"/>
</dbReference>
<feature type="compositionally biased region" description="Acidic residues" evidence="6">
    <location>
        <begin position="355"/>
        <end position="364"/>
    </location>
</feature>
<evidence type="ECO:0000256" key="6">
    <source>
        <dbReference type="SAM" id="MobiDB-lite"/>
    </source>
</evidence>
<evidence type="ECO:0000256" key="4">
    <source>
        <dbReference type="ARBA" id="ARBA00022807"/>
    </source>
</evidence>
<dbReference type="SUPFAM" id="SSF54001">
    <property type="entry name" value="Cysteine proteinases"/>
    <property type="match status" value="1"/>
</dbReference>
<evidence type="ECO:0000313" key="8">
    <source>
        <dbReference type="EMBL" id="PMC63146.1"/>
    </source>
</evidence>
<proteinExistence type="inferred from homology"/>
<dbReference type="GO" id="GO:0008234">
    <property type="term" value="F:cysteine-type peptidase activity"/>
    <property type="evidence" value="ECO:0007669"/>
    <property type="project" value="UniProtKB-KW"/>
</dbReference>
<feature type="region of interest" description="Disordered" evidence="6">
    <location>
        <begin position="1"/>
        <end position="27"/>
    </location>
</feature>
<feature type="compositionally biased region" description="Basic and acidic residues" evidence="6">
    <location>
        <begin position="10"/>
        <end position="20"/>
    </location>
</feature>
<dbReference type="STRING" id="1725.WU86_06620"/>
<comment type="caution">
    <text evidence="8">The sequence shown here is derived from an EMBL/GenBank/DDBJ whole genome shotgun (WGS) entry which is preliminary data.</text>
</comment>
<evidence type="ECO:0000256" key="2">
    <source>
        <dbReference type="ARBA" id="ARBA00022670"/>
    </source>
</evidence>
<dbReference type="PANTHER" id="PTHR47359:SF3">
    <property type="entry name" value="NLP_P60 DOMAIN-CONTAINING PROTEIN-RELATED"/>
    <property type="match status" value="1"/>
</dbReference>
<feature type="domain" description="NlpC/P60" evidence="7">
    <location>
        <begin position="424"/>
        <end position="562"/>
    </location>
</feature>
<feature type="compositionally biased region" description="Low complexity" evidence="6">
    <location>
        <begin position="316"/>
        <end position="354"/>
    </location>
</feature>
<keyword evidence="2" id="KW-0645">Protease</keyword>
<feature type="compositionally biased region" description="Low complexity" evidence="6">
    <location>
        <begin position="297"/>
        <end position="308"/>
    </location>
</feature>
<organism evidence="8 9">
    <name type="scientific">Corynebacterium xerosis</name>
    <dbReference type="NCBI Taxonomy" id="1725"/>
    <lineage>
        <taxon>Bacteria</taxon>
        <taxon>Bacillati</taxon>
        <taxon>Actinomycetota</taxon>
        <taxon>Actinomycetes</taxon>
        <taxon>Mycobacteriales</taxon>
        <taxon>Corynebacteriaceae</taxon>
        <taxon>Corynebacterium</taxon>
    </lineage>
</organism>
<dbReference type="InterPro" id="IPR000064">
    <property type="entry name" value="NLP_P60_dom"/>
</dbReference>
<feature type="compositionally biased region" description="Basic and acidic residues" evidence="6">
    <location>
        <begin position="277"/>
        <end position="295"/>
    </location>
</feature>
<keyword evidence="3 8" id="KW-0378">Hydrolase</keyword>
<reference evidence="8 9" key="1">
    <citation type="submission" date="2017-09" db="EMBL/GenBank/DDBJ databases">
        <title>Bacterial strain isolated from the female urinary microbiota.</title>
        <authorList>
            <person name="Thomas-White K."/>
            <person name="Kumar N."/>
            <person name="Forster S."/>
            <person name="Putonti C."/>
            <person name="Lawley T."/>
            <person name="Wolfe A.J."/>
        </authorList>
    </citation>
    <scope>NUCLEOTIDE SEQUENCE [LARGE SCALE GENOMIC DNA]</scope>
    <source>
        <strain evidence="8 9">UMB0908</strain>
    </source>
</reference>
<keyword evidence="5" id="KW-0175">Coiled coil</keyword>
<evidence type="ECO:0000313" key="9">
    <source>
        <dbReference type="Proteomes" id="UP000235363"/>
    </source>
</evidence>
<sequence length="562" mass="58700">MGKLPSNPRRRPEPHSKESKVAVSRTSRARLRWTRPIAGAMMVGLLATHAPAVSAQPAGGDSHSESSADGVLQTLVADVTKHERRVSELELNMGGLRENANRAHVDLETARTKAERARGAVDDAKKVFDVTRDDLRGAQGTFDEMARAAMRQGYSIPSALKGARDSAEVLDRSSTLRRAAEKQGLVVDGLDRARTEAANAESTLRLARETAEKAAGEAERLHGEADRVYQEAARLLADERVAHAAAVIQRDAARAALDAARIALDAYNRSGGSSGDGRSENEVVRDAADEARDEATTEANTEANAGETTESDDRPTASARPGTTTPSTTTPTTTTPSATAPSTTAPTTTVAEPTESAESDDDAADTTTESGTGATGGDAGTSESDAGTTADTDATDGTGTNATTVQTATPANPESASPSADDRSAKIETVISRAMSQVGTPYAWGGGDANGPTKGIRDGGNADAHGDYNKVGFDCSGLTLYAYAGIGITLPHYTGYQYQRGTHYPASEMQRGDLIFYGPNGHGHVAIYLGNGQMIEAPQSGSVVRVTAVRYSGMTPNVVRLV</sequence>
<comment type="similarity">
    <text evidence="1">Belongs to the peptidase C40 family.</text>
</comment>
<keyword evidence="4" id="KW-0788">Thiol protease</keyword>
<evidence type="ECO:0000256" key="3">
    <source>
        <dbReference type="ARBA" id="ARBA00022801"/>
    </source>
</evidence>
<dbReference type="PROSITE" id="PS51935">
    <property type="entry name" value="NLPC_P60"/>
    <property type="match status" value="1"/>
</dbReference>
<dbReference type="Proteomes" id="UP000235363">
    <property type="component" value="Unassembled WGS sequence"/>
</dbReference>
<dbReference type="InterPro" id="IPR038765">
    <property type="entry name" value="Papain-like_cys_pep_sf"/>
</dbReference>
<feature type="coiled-coil region" evidence="5">
    <location>
        <begin position="72"/>
        <end position="127"/>
    </location>
</feature>
<evidence type="ECO:0000256" key="5">
    <source>
        <dbReference type="SAM" id="Coils"/>
    </source>
</evidence>
<feature type="coiled-coil region" evidence="5">
    <location>
        <begin position="190"/>
        <end position="217"/>
    </location>
</feature>
<dbReference type="Gene3D" id="3.90.1720.10">
    <property type="entry name" value="endopeptidase domain like (from Nostoc punctiforme)"/>
    <property type="match status" value="1"/>
</dbReference>
<feature type="region of interest" description="Disordered" evidence="6">
    <location>
        <begin position="267"/>
        <end position="424"/>
    </location>
</feature>
<dbReference type="GO" id="GO:0006508">
    <property type="term" value="P:proteolysis"/>
    <property type="evidence" value="ECO:0007669"/>
    <property type="project" value="UniProtKB-KW"/>
</dbReference>
<evidence type="ECO:0000256" key="1">
    <source>
        <dbReference type="ARBA" id="ARBA00007074"/>
    </source>
</evidence>
<protein>
    <submittedName>
        <fullName evidence="8">Cell wall hydrolase</fullName>
    </submittedName>
</protein>
<dbReference type="Pfam" id="PF00877">
    <property type="entry name" value="NLPC_P60"/>
    <property type="match status" value="1"/>
</dbReference>
<evidence type="ECO:0000259" key="7">
    <source>
        <dbReference type="PROSITE" id="PS51935"/>
    </source>
</evidence>
<dbReference type="AlphaFoldDB" id="A0A2N6T1F9"/>
<dbReference type="PANTHER" id="PTHR47359">
    <property type="entry name" value="PEPTIDOGLYCAN DL-ENDOPEPTIDASE CWLO"/>
    <property type="match status" value="1"/>
</dbReference>
<feature type="compositionally biased region" description="Low complexity" evidence="6">
    <location>
        <begin position="380"/>
        <end position="411"/>
    </location>
</feature>